<comment type="caution">
    <text evidence="2">The sequence shown here is derived from an EMBL/GenBank/DDBJ whole genome shotgun (WGS) entry which is preliminary data.</text>
</comment>
<gene>
    <name evidence="2" type="ORF">B2H94_01080</name>
</gene>
<feature type="chain" id="PRO_5044885680" description="Lipoprotein" evidence="1">
    <location>
        <begin position="21"/>
        <end position="162"/>
    </location>
</feature>
<feature type="signal peptide" evidence="1">
    <location>
        <begin position="1"/>
        <end position="20"/>
    </location>
</feature>
<dbReference type="EMBL" id="MWJJ01000001">
    <property type="protein sequence ID" value="OSB17756.1"/>
    <property type="molecule type" value="Genomic_DNA"/>
</dbReference>
<dbReference type="RefSeq" id="WP_085333084.1">
    <property type="nucleotide sequence ID" value="NZ_JANKAE010000005.1"/>
</dbReference>
<organism evidence="2 3">
    <name type="scientific">Clostridium sporogenes</name>
    <dbReference type="NCBI Taxonomy" id="1509"/>
    <lineage>
        <taxon>Bacteria</taxon>
        <taxon>Bacillati</taxon>
        <taxon>Bacillota</taxon>
        <taxon>Clostridia</taxon>
        <taxon>Eubacteriales</taxon>
        <taxon>Clostridiaceae</taxon>
        <taxon>Clostridium</taxon>
    </lineage>
</organism>
<dbReference type="Proteomes" id="UP000193911">
    <property type="component" value="Unassembled WGS sequence"/>
</dbReference>
<reference evidence="2 3" key="1">
    <citation type="submission" date="2017-02" db="EMBL/GenBank/DDBJ databases">
        <title>Differentiating clades of botulinum-neurotoxin-producing Clostridia with a simple, multiplex PCR assay.</title>
        <authorList>
            <person name="Williamson C.H.D."/>
            <person name="Vazquez A."/>
            <person name="Hill K."/>
            <person name="Smith T.J."/>
            <person name="Nottingham R."/>
            <person name="Stone N.E."/>
            <person name="Sobek C.J."/>
            <person name="Cocking J.H."/>
            <person name="Fernandez R.A."/>
            <person name="Caballero P.A."/>
            <person name="Leiser O.P."/>
            <person name="Keim P."/>
            <person name="Sahl J.W."/>
        </authorList>
    </citation>
    <scope>NUCLEOTIDE SEQUENCE [LARGE SCALE GENOMIC DNA]</scope>
    <source>
        <strain evidence="2 3">CLS_DGF_0088_06</strain>
    </source>
</reference>
<proteinExistence type="predicted"/>
<evidence type="ECO:0000313" key="3">
    <source>
        <dbReference type="Proteomes" id="UP000193911"/>
    </source>
</evidence>
<accession>A0ABD6RNW5</accession>
<evidence type="ECO:0000313" key="2">
    <source>
        <dbReference type="EMBL" id="OSB17756.1"/>
    </source>
</evidence>
<dbReference type="AlphaFoldDB" id="A0ABD6RNW5"/>
<name>A0ABD6RNW5_CLOSG</name>
<evidence type="ECO:0000256" key="1">
    <source>
        <dbReference type="SAM" id="SignalP"/>
    </source>
</evidence>
<keyword evidence="1" id="KW-0732">Signal</keyword>
<protein>
    <recommendedName>
        <fullName evidence="4">Lipoprotein</fullName>
    </recommendedName>
</protein>
<evidence type="ECO:0008006" key="4">
    <source>
        <dbReference type="Google" id="ProtNLM"/>
    </source>
</evidence>
<sequence>MKRKAKLFFCCIIFIFILNGCSKSSSNIKTTDLRNILIDNITIGSHIKSIDLTKYSKSERYSGNYTHKFDEIVLNVNNNLVDYLFSRFDENKTTISVNGKSNLTKIDEVSDILGNNFHEKWYDKEQGLKTYEYYDYENNIEVNFVYLDYDNTLIWIKLSKIK</sequence>